<comment type="similarity">
    <text evidence="1">Belongs to the DnaB/DnaD family.</text>
</comment>
<proteinExistence type="inferred from homology"/>
<accession>A0A3E0AZY7</accession>
<name>A0A3E0AZY7_9STAP</name>
<dbReference type="Pfam" id="PF09681">
    <property type="entry name" value="Phage_rep_org_N"/>
    <property type="match status" value="1"/>
</dbReference>
<dbReference type="InterPro" id="IPR034829">
    <property type="entry name" value="DnaD-like_sf"/>
</dbReference>
<dbReference type="SUPFAM" id="SSF158499">
    <property type="entry name" value="DnaD domain-like"/>
    <property type="match status" value="1"/>
</dbReference>
<dbReference type="Gene3D" id="1.10.10.630">
    <property type="entry name" value="DnaD domain-like"/>
    <property type="match status" value="1"/>
</dbReference>
<dbReference type="InterPro" id="IPR010056">
    <property type="entry name" value="Phage_rep_org__N"/>
</dbReference>
<dbReference type="OrthoDB" id="3199595at2"/>
<dbReference type="Pfam" id="PF07261">
    <property type="entry name" value="DnaB_2"/>
    <property type="match status" value="1"/>
</dbReference>
<gene>
    <name evidence="4" type="ORF">DFR63_0299</name>
</gene>
<reference evidence="4 5" key="1">
    <citation type="submission" date="2018-08" db="EMBL/GenBank/DDBJ databases">
        <title>Genomic Encyclopedia of Type Strains, Phase IV (KMG-IV): sequencing the most valuable type-strain genomes for metagenomic binning, comparative biology and taxonomic classification.</title>
        <authorList>
            <person name="Goeker M."/>
        </authorList>
    </citation>
    <scope>NUCLEOTIDE SEQUENCE [LARGE SCALE GENOMIC DNA]</scope>
    <source>
        <strain evidence="4 5">DSM 17274</strain>
    </source>
</reference>
<dbReference type="RefSeq" id="WP_115883975.1">
    <property type="nucleotide sequence ID" value="NZ_CBCSHX010000001.1"/>
</dbReference>
<evidence type="ECO:0000259" key="2">
    <source>
        <dbReference type="Pfam" id="PF07261"/>
    </source>
</evidence>
<evidence type="ECO:0000256" key="1">
    <source>
        <dbReference type="ARBA" id="ARBA00093462"/>
    </source>
</evidence>
<dbReference type="Proteomes" id="UP000257076">
    <property type="component" value="Unassembled WGS sequence"/>
</dbReference>
<dbReference type="AlphaFoldDB" id="A0A3E0AZY7"/>
<dbReference type="InterPro" id="IPR053162">
    <property type="entry name" value="DnaD"/>
</dbReference>
<dbReference type="InterPro" id="IPR006343">
    <property type="entry name" value="DnaB/C_C"/>
</dbReference>
<protein>
    <submittedName>
        <fullName evidence="4">Putative phage replisome organizer</fullName>
    </submittedName>
</protein>
<dbReference type="PANTHER" id="PTHR37293">
    <property type="entry name" value="PHAGE REPLICATION PROTEIN-RELATED"/>
    <property type="match status" value="1"/>
</dbReference>
<organism evidence="4 5">
    <name type="scientific">Jeotgalicoccus halotolerans</name>
    <dbReference type="NCBI Taxonomy" id="157227"/>
    <lineage>
        <taxon>Bacteria</taxon>
        <taxon>Bacillati</taxon>
        <taxon>Bacillota</taxon>
        <taxon>Bacilli</taxon>
        <taxon>Bacillales</taxon>
        <taxon>Staphylococcaceae</taxon>
        <taxon>Jeotgalicoccus</taxon>
    </lineage>
</organism>
<evidence type="ECO:0000259" key="3">
    <source>
        <dbReference type="Pfam" id="PF09681"/>
    </source>
</evidence>
<feature type="domain" description="DnaB/C C-terminal" evidence="2">
    <location>
        <begin position="165"/>
        <end position="234"/>
    </location>
</feature>
<keyword evidence="5" id="KW-1185">Reference proteome</keyword>
<evidence type="ECO:0000313" key="5">
    <source>
        <dbReference type="Proteomes" id="UP000257076"/>
    </source>
</evidence>
<sequence length="265" mass="31148">MAEKNKRYFWLKLKDDFFSQKEIKMLRRIAGGDTYTIIYLKMLLLSLKNDGKIYFDGIAENFVEEIALDIDEDTENTQITFNYLAQKGLIEFSDAELEMTNIASMIGSETDAARRKRKQRTRKKALLCDNVTTKSQLGHTEIEIEKELDIEQEEEEIPAAARDEMESYFGSLTQFMYEDLEFYKDKFDEPNEIIIEAIDICRQRSAKHWNYAKSIIQSWRNHNLKTLDAVRKHEAKSKLNNYKPTNQEVDLNTDYEKSLTEKLGF</sequence>
<dbReference type="NCBIfam" id="TIGR01714">
    <property type="entry name" value="phage_rep_org_N"/>
    <property type="match status" value="1"/>
</dbReference>
<feature type="domain" description="Phage replisome organiser N-terminal" evidence="3">
    <location>
        <begin position="10"/>
        <end position="124"/>
    </location>
</feature>
<comment type="caution">
    <text evidence="4">The sequence shown here is derived from an EMBL/GenBank/DDBJ whole genome shotgun (WGS) entry which is preliminary data.</text>
</comment>
<dbReference type="NCBIfam" id="TIGR01446">
    <property type="entry name" value="DnaD_dom"/>
    <property type="match status" value="1"/>
</dbReference>
<evidence type="ECO:0000313" key="4">
    <source>
        <dbReference type="EMBL" id="REG25273.1"/>
    </source>
</evidence>
<dbReference type="EMBL" id="QUMW01000009">
    <property type="protein sequence ID" value="REG25273.1"/>
    <property type="molecule type" value="Genomic_DNA"/>
</dbReference>
<dbReference type="PANTHER" id="PTHR37293:SF7">
    <property type="entry name" value="HYPOTHETICAL PHAGE PROTEIN"/>
    <property type="match status" value="1"/>
</dbReference>